<dbReference type="OrthoDB" id="9798990at2"/>
<dbReference type="KEGG" id="ncb:C0V82_09135"/>
<dbReference type="InterPro" id="IPR029060">
    <property type="entry name" value="PIN-like_dom_sf"/>
</dbReference>
<dbReference type="PANTHER" id="PTHR36173">
    <property type="entry name" value="RIBONUCLEASE VAPC16-RELATED"/>
    <property type="match status" value="1"/>
</dbReference>
<dbReference type="Proteomes" id="UP000234752">
    <property type="component" value="Chromosome eg_1"/>
</dbReference>
<dbReference type="PANTHER" id="PTHR36173:SF2">
    <property type="entry name" value="RIBONUCLEASE VAPC16"/>
    <property type="match status" value="1"/>
</dbReference>
<dbReference type="Pfam" id="PF01850">
    <property type="entry name" value="PIN"/>
    <property type="match status" value="1"/>
</dbReference>
<organism evidence="2 3">
    <name type="scientific">Niveispirillum cyanobacteriorum</name>
    <dbReference type="NCBI Taxonomy" id="1612173"/>
    <lineage>
        <taxon>Bacteria</taxon>
        <taxon>Pseudomonadati</taxon>
        <taxon>Pseudomonadota</taxon>
        <taxon>Alphaproteobacteria</taxon>
        <taxon>Rhodospirillales</taxon>
        <taxon>Azospirillaceae</taxon>
        <taxon>Niveispirillum</taxon>
    </lineage>
</organism>
<dbReference type="SUPFAM" id="SSF88723">
    <property type="entry name" value="PIN domain-like"/>
    <property type="match status" value="1"/>
</dbReference>
<evidence type="ECO:0000313" key="3">
    <source>
        <dbReference type="Proteomes" id="UP000234752"/>
    </source>
</evidence>
<dbReference type="CDD" id="cd09872">
    <property type="entry name" value="PIN_Sll0205-like"/>
    <property type="match status" value="1"/>
</dbReference>
<keyword evidence="3" id="KW-1185">Reference proteome</keyword>
<gene>
    <name evidence="2" type="ORF">C0V82_09135</name>
</gene>
<dbReference type="InterPro" id="IPR041705">
    <property type="entry name" value="PIN_Sll0205"/>
</dbReference>
<dbReference type="InterPro" id="IPR002716">
    <property type="entry name" value="PIN_dom"/>
</dbReference>
<dbReference type="InterPro" id="IPR052919">
    <property type="entry name" value="TA_system_RNase"/>
</dbReference>
<proteinExistence type="predicted"/>
<feature type="domain" description="PIN" evidence="1">
    <location>
        <begin position="4"/>
        <end position="119"/>
    </location>
</feature>
<sequence length="128" mass="14264">MRLLLDTHVFIWSALSPDRLPAHIIDAICSGDNDIIISTASIWEIAIKVKTGRLAFPLGLLPEILHRMDMQLLDIHLDHVLEAGNLPLHHNDPFDRMLIAQARMEALLLVTADAMIPTYAVKTLSARA</sequence>
<dbReference type="AlphaFoldDB" id="A0A2K9NCV3"/>
<dbReference type="Gene3D" id="3.40.50.1010">
    <property type="entry name" value="5'-nuclease"/>
    <property type="match status" value="1"/>
</dbReference>
<protein>
    <submittedName>
        <fullName evidence="2">PIN domain nuclease</fullName>
    </submittedName>
</protein>
<accession>A0A2K9NCV3</accession>
<reference evidence="2 3" key="1">
    <citation type="submission" date="2017-12" db="EMBL/GenBank/DDBJ databases">
        <title>Genomes of bacteria within cyanobacterial aggregates.</title>
        <authorList>
            <person name="Cai H."/>
        </authorList>
    </citation>
    <scope>NUCLEOTIDE SEQUENCE [LARGE SCALE GENOMIC DNA]</scope>
    <source>
        <strain evidence="2 3">TH16</strain>
    </source>
</reference>
<evidence type="ECO:0000259" key="1">
    <source>
        <dbReference type="Pfam" id="PF01850"/>
    </source>
</evidence>
<dbReference type="EMBL" id="CP025611">
    <property type="protein sequence ID" value="AUN30376.1"/>
    <property type="molecule type" value="Genomic_DNA"/>
</dbReference>
<name>A0A2K9NCV3_9PROT</name>
<evidence type="ECO:0000313" key="2">
    <source>
        <dbReference type="EMBL" id="AUN30376.1"/>
    </source>
</evidence>